<feature type="region of interest" description="Disordered" evidence="12">
    <location>
        <begin position="1"/>
        <end position="41"/>
    </location>
</feature>
<keyword evidence="10 11" id="KW-0449">Lipoprotein</keyword>
<dbReference type="Proteomes" id="UP001652642">
    <property type="component" value="Chromosome 3"/>
</dbReference>
<dbReference type="GeneID" id="110091204"/>
<gene>
    <name evidence="14" type="primary">LOC110091204</name>
</gene>
<protein>
    <recommendedName>
        <fullName evidence="11">Phospholipid scramblase</fullName>
    </recommendedName>
</protein>
<evidence type="ECO:0000256" key="1">
    <source>
        <dbReference type="ARBA" id="ARBA00001913"/>
    </source>
</evidence>
<keyword evidence="8" id="KW-0472">Membrane</keyword>
<evidence type="ECO:0000256" key="9">
    <source>
        <dbReference type="ARBA" id="ARBA00023139"/>
    </source>
</evidence>
<keyword evidence="4" id="KW-0597">Phosphoprotein</keyword>
<feature type="compositionally biased region" description="Acidic residues" evidence="12">
    <location>
        <begin position="1"/>
        <end position="10"/>
    </location>
</feature>
<evidence type="ECO:0000313" key="14">
    <source>
        <dbReference type="RefSeq" id="XP_072852133.1"/>
    </source>
</evidence>
<evidence type="ECO:0000256" key="11">
    <source>
        <dbReference type="RuleBase" id="RU363116"/>
    </source>
</evidence>
<keyword evidence="9 11" id="KW-0564">Palmitate</keyword>
<dbReference type="PANTHER" id="PTHR23248:SF38">
    <property type="entry name" value="PHOSPHOLIPID SCRAMBLASE 1"/>
    <property type="match status" value="1"/>
</dbReference>
<name>A0ABM5G399_9SAUR</name>
<evidence type="ECO:0000256" key="7">
    <source>
        <dbReference type="ARBA" id="ARBA00022989"/>
    </source>
</evidence>
<evidence type="ECO:0000256" key="5">
    <source>
        <dbReference type="ARBA" id="ARBA00022692"/>
    </source>
</evidence>
<accession>A0ABM5G399</accession>
<dbReference type="RefSeq" id="XP_072852133.1">
    <property type="nucleotide sequence ID" value="XM_072996032.1"/>
</dbReference>
<reference evidence="14" key="1">
    <citation type="submission" date="2025-08" db="UniProtKB">
        <authorList>
            <consortium name="RefSeq"/>
        </authorList>
    </citation>
    <scope>IDENTIFICATION</scope>
</reference>
<keyword evidence="7" id="KW-1133">Transmembrane helix</keyword>
<evidence type="ECO:0000256" key="10">
    <source>
        <dbReference type="ARBA" id="ARBA00023288"/>
    </source>
</evidence>
<evidence type="ECO:0000256" key="12">
    <source>
        <dbReference type="SAM" id="MobiDB-lite"/>
    </source>
</evidence>
<keyword evidence="5" id="KW-0812">Transmembrane</keyword>
<comment type="subcellular location">
    <subcellularLocation>
        <location evidence="2">Membrane</location>
        <topology evidence="2">Single-pass type II membrane protein</topology>
    </subcellularLocation>
</comment>
<evidence type="ECO:0000256" key="3">
    <source>
        <dbReference type="ARBA" id="ARBA00005350"/>
    </source>
</evidence>
<evidence type="ECO:0000256" key="8">
    <source>
        <dbReference type="ARBA" id="ARBA00023136"/>
    </source>
</evidence>
<dbReference type="InterPro" id="IPR005552">
    <property type="entry name" value="Scramblase"/>
</dbReference>
<feature type="compositionally biased region" description="Pro residues" evidence="12">
    <location>
        <begin position="23"/>
        <end position="41"/>
    </location>
</feature>
<keyword evidence="6 11" id="KW-0106">Calcium</keyword>
<dbReference type="Pfam" id="PF03803">
    <property type="entry name" value="Scramblase"/>
    <property type="match status" value="1"/>
</dbReference>
<organism evidence="13 14">
    <name type="scientific">Pogona vitticeps</name>
    <name type="common">central bearded dragon</name>
    <dbReference type="NCBI Taxonomy" id="103695"/>
    <lineage>
        <taxon>Eukaryota</taxon>
        <taxon>Metazoa</taxon>
        <taxon>Chordata</taxon>
        <taxon>Craniata</taxon>
        <taxon>Vertebrata</taxon>
        <taxon>Euteleostomi</taxon>
        <taxon>Lepidosauria</taxon>
        <taxon>Squamata</taxon>
        <taxon>Bifurcata</taxon>
        <taxon>Unidentata</taxon>
        <taxon>Episquamata</taxon>
        <taxon>Toxicofera</taxon>
        <taxon>Iguania</taxon>
        <taxon>Acrodonta</taxon>
        <taxon>Agamidae</taxon>
        <taxon>Amphibolurinae</taxon>
        <taxon>Pogona</taxon>
    </lineage>
</organism>
<proteinExistence type="inferred from homology"/>
<comment type="similarity">
    <text evidence="3 11">Belongs to the phospholipid scramblase family.</text>
</comment>
<evidence type="ECO:0000256" key="4">
    <source>
        <dbReference type="ARBA" id="ARBA00022553"/>
    </source>
</evidence>
<evidence type="ECO:0000313" key="13">
    <source>
        <dbReference type="Proteomes" id="UP001652642"/>
    </source>
</evidence>
<dbReference type="PANTHER" id="PTHR23248">
    <property type="entry name" value="PHOSPHOLIPID SCRAMBLASE-RELATED"/>
    <property type="match status" value="1"/>
</dbReference>
<evidence type="ECO:0000256" key="6">
    <source>
        <dbReference type="ARBA" id="ARBA00022837"/>
    </source>
</evidence>
<keyword evidence="13" id="KW-1185">Reference proteome</keyword>
<comment type="function">
    <text evidence="11">May mediate accelerated ATP-independent bidirectional transbilayer migration of phospholipids upon binding calcium ions that results in a loss of phospholipid asymmetry in the plasma membrane.</text>
</comment>
<sequence length="319" mass="35883">MEIETTEQEATEMQSKETEAVSQPPPYPGTEPATHYPPPVSQVPYGSTGYVSGPTVPAQPTSAFLYHPATSGLVPLQSQPAAPVVWMPAPPVPPKCPPGLEYLAQIDQLVVEQQMDLTEVLSRFETLNRYEIRNSLGQRIYFAQEENDEYSLQCHGSLRGFVIKLFDSTNQPVMQLSRECRCDICCCPCICCLQELEVQAPLGTVIGYVKQKWHPCLPKFDLQNETRECLLKMKGPCVLCQCYQDVHFEVKTLDETATIGVMTKQWTGMAREAVASASLFGIQFPLDLDVKMKALVLGACILLDFIFFERRQQQRQQRR</sequence>
<evidence type="ECO:0000256" key="2">
    <source>
        <dbReference type="ARBA" id="ARBA00004606"/>
    </source>
</evidence>
<comment type="cofactor">
    <cofactor evidence="1 11">
        <name>Ca(2+)</name>
        <dbReference type="ChEBI" id="CHEBI:29108"/>
    </cofactor>
</comment>